<organism evidence="1 2">
    <name type="scientific">Portunus trituberculatus</name>
    <name type="common">Swimming crab</name>
    <name type="synonym">Neptunus trituberculatus</name>
    <dbReference type="NCBI Taxonomy" id="210409"/>
    <lineage>
        <taxon>Eukaryota</taxon>
        <taxon>Metazoa</taxon>
        <taxon>Ecdysozoa</taxon>
        <taxon>Arthropoda</taxon>
        <taxon>Crustacea</taxon>
        <taxon>Multicrustacea</taxon>
        <taxon>Malacostraca</taxon>
        <taxon>Eumalacostraca</taxon>
        <taxon>Eucarida</taxon>
        <taxon>Decapoda</taxon>
        <taxon>Pleocyemata</taxon>
        <taxon>Brachyura</taxon>
        <taxon>Eubrachyura</taxon>
        <taxon>Portunoidea</taxon>
        <taxon>Portunidae</taxon>
        <taxon>Portuninae</taxon>
        <taxon>Portunus</taxon>
    </lineage>
</organism>
<evidence type="ECO:0000313" key="1">
    <source>
        <dbReference type="EMBL" id="MPC77343.1"/>
    </source>
</evidence>
<proteinExistence type="predicted"/>
<sequence length="45" mass="4856">MVAAGVLPVEFATVRHTARQGRPSRQDVTPKFVPATVPHTATLML</sequence>
<gene>
    <name evidence="1" type="ORF">E2C01_071795</name>
</gene>
<dbReference type="EMBL" id="VSRR010045645">
    <property type="protein sequence ID" value="MPC77343.1"/>
    <property type="molecule type" value="Genomic_DNA"/>
</dbReference>
<keyword evidence="2" id="KW-1185">Reference proteome</keyword>
<evidence type="ECO:0000313" key="2">
    <source>
        <dbReference type="Proteomes" id="UP000324222"/>
    </source>
</evidence>
<dbReference type="Proteomes" id="UP000324222">
    <property type="component" value="Unassembled WGS sequence"/>
</dbReference>
<name>A0A5B7I4V4_PORTR</name>
<reference evidence="1 2" key="1">
    <citation type="submission" date="2019-05" db="EMBL/GenBank/DDBJ databases">
        <title>Another draft genome of Portunus trituberculatus and its Hox gene families provides insights of decapod evolution.</title>
        <authorList>
            <person name="Jeong J.-H."/>
            <person name="Song I."/>
            <person name="Kim S."/>
            <person name="Choi T."/>
            <person name="Kim D."/>
            <person name="Ryu S."/>
            <person name="Kim W."/>
        </authorList>
    </citation>
    <scope>NUCLEOTIDE SEQUENCE [LARGE SCALE GENOMIC DNA]</scope>
    <source>
        <tissue evidence="1">Muscle</tissue>
    </source>
</reference>
<protein>
    <submittedName>
        <fullName evidence="1">Uncharacterized protein</fullName>
    </submittedName>
</protein>
<comment type="caution">
    <text evidence="1">The sequence shown here is derived from an EMBL/GenBank/DDBJ whole genome shotgun (WGS) entry which is preliminary data.</text>
</comment>
<dbReference type="AlphaFoldDB" id="A0A5B7I4V4"/>
<accession>A0A5B7I4V4</accession>